<keyword evidence="1" id="KW-0808">Transferase</keyword>
<proteinExistence type="predicted"/>
<feature type="domain" description="Methyltransferase" evidence="2">
    <location>
        <begin position="51"/>
        <end position="149"/>
    </location>
</feature>
<dbReference type="GO" id="GO:0016740">
    <property type="term" value="F:transferase activity"/>
    <property type="evidence" value="ECO:0007669"/>
    <property type="project" value="UniProtKB-KW"/>
</dbReference>
<name>A0A1G1VZR5_9BACT</name>
<evidence type="ECO:0000313" key="4">
    <source>
        <dbReference type="Proteomes" id="UP000176723"/>
    </source>
</evidence>
<reference evidence="3 4" key="1">
    <citation type="journal article" date="2016" name="Nat. Commun.">
        <title>Thousands of microbial genomes shed light on interconnected biogeochemical processes in an aquifer system.</title>
        <authorList>
            <person name="Anantharaman K."/>
            <person name="Brown C.T."/>
            <person name="Hug L.A."/>
            <person name="Sharon I."/>
            <person name="Castelle C.J."/>
            <person name="Probst A.J."/>
            <person name="Thomas B.C."/>
            <person name="Singh A."/>
            <person name="Wilkins M.J."/>
            <person name="Karaoz U."/>
            <person name="Brodie E.L."/>
            <person name="Williams K.H."/>
            <person name="Hubbard S.S."/>
            <person name="Banfield J.F."/>
        </authorList>
    </citation>
    <scope>NUCLEOTIDE SEQUENCE [LARGE SCALE GENOMIC DNA]</scope>
</reference>
<dbReference type="Gene3D" id="3.40.50.150">
    <property type="entry name" value="Vaccinia Virus protein VP39"/>
    <property type="match status" value="1"/>
</dbReference>
<comment type="caution">
    <text evidence="3">The sequence shown here is derived from an EMBL/GenBank/DDBJ whole genome shotgun (WGS) entry which is preliminary data.</text>
</comment>
<protein>
    <recommendedName>
        <fullName evidence="2">Methyltransferase domain-containing protein</fullName>
    </recommendedName>
</protein>
<dbReference type="Proteomes" id="UP000176723">
    <property type="component" value="Unassembled WGS sequence"/>
</dbReference>
<accession>A0A1G1VZR5</accession>
<dbReference type="CDD" id="cd02440">
    <property type="entry name" value="AdoMet_MTases"/>
    <property type="match status" value="1"/>
</dbReference>
<dbReference type="PANTHER" id="PTHR43861">
    <property type="entry name" value="TRANS-ACONITATE 2-METHYLTRANSFERASE-RELATED"/>
    <property type="match status" value="1"/>
</dbReference>
<sequence>MRSVNPDIYTQEYYLTDCSGFAQFVKSSGKYLAPRFLELLSYLKIKPGMRVLDIGCGRGELSFWAAARGAKVVAIDYSPAGIRLAREALKKLPKAVQKNVTLKLQNAKELDFPPESFDLVLLIDVVEHLYREEQDRVFAQIASLLKRGGELLVHTEPNRLYVDFFYPYWCYPVGSLLYALRKMIGGKRDWQLPRPKSLRTISHKSMHVAEPTYLGLRSVCKAIGLSVKIVSKTTHLRSSLSWKDRFFNFLVFAYPLSRFAPLSFLFADDFIMVARRNT</sequence>
<gene>
    <name evidence="3" type="ORF">A3A65_02800</name>
</gene>
<evidence type="ECO:0000256" key="1">
    <source>
        <dbReference type="ARBA" id="ARBA00022679"/>
    </source>
</evidence>
<dbReference type="Pfam" id="PF13649">
    <property type="entry name" value="Methyltransf_25"/>
    <property type="match status" value="1"/>
</dbReference>
<organism evidence="3 4">
    <name type="scientific">Candidatus Chisholmbacteria bacterium RIFCSPLOWO2_01_FULL_49_14</name>
    <dbReference type="NCBI Taxonomy" id="1797593"/>
    <lineage>
        <taxon>Bacteria</taxon>
        <taxon>Candidatus Chisholmiibacteriota</taxon>
    </lineage>
</organism>
<dbReference type="SUPFAM" id="SSF53335">
    <property type="entry name" value="S-adenosyl-L-methionine-dependent methyltransferases"/>
    <property type="match status" value="1"/>
</dbReference>
<dbReference type="EMBL" id="MHCL01000020">
    <property type="protein sequence ID" value="OGY20883.1"/>
    <property type="molecule type" value="Genomic_DNA"/>
</dbReference>
<dbReference type="InterPro" id="IPR029063">
    <property type="entry name" value="SAM-dependent_MTases_sf"/>
</dbReference>
<dbReference type="STRING" id="1797593.A3A65_02800"/>
<evidence type="ECO:0000259" key="2">
    <source>
        <dbReference type="Pfam" id="PF13649"/>
    </source>
</evidence>
<dbReference type="AlphaFoldDB" id="A0A1G1VZR5"/>
<dbReference type="InterPro" id="IPR041698">
    <property type="entry name" value="Methyltransf_25"/>
</dbReference>
<evidence type="ECO:0000313" key="3">
    <source>
        <dbReference type="EMBL" id="OGY20883.1"/>
    </source>
</evidence>